<dbReference type="InterPro" id="IPR003423">
    <property type="entry name" value="OMP_efflux"/>
</dbReference>
<evidence type="ECO:0000256" key="6">
    <source>
        <dbReference type="ARBA" id="ARBA00023136"/>
    </source>
</evidence>
<evidence type="ECO:0000256" key="5">
    <source>
        <dbReference type="ARBA" id="ARBA00022692"/>
    </source>
</evidence>
<dbReference type="AlphaFoldDB" id="A0A9X1ZYT9"/>
<dbReference type="GO" id="GO:1990281">
    <property type="term" value="C:efflux pump complex"/>
    <property type="evidence" value="ECO:0007669"/>
    <property type="project" value="TreeGrafter"/>
</dbReference>
<evidence type="ECO:0000313" key="9">
    <source>
        <dbReference type="EMBL" id="MCL6216934.1"/>
    </source>
</evidence>
<dbReference type="RefSeq" id="WP_249599918.1">
    <property type="nucleotide sequence ID" value="NZ_JAKHSK010000001.1"/>
</dbReference>
<proteinExistence type="inferred from homology"/>
<keyword evidence="6" id="KW-0472">Membrane</keyword>
<dbReference type="EMBL" id="JAKHSK010000001">
    <property type="protein sequence ID" value="MCL6216934.1"/>
    <property type="molecule type" value="Genomic_DNA"/>
</dbReference>
<accession>A0A9X1ZYT9</accession>
<dbReference type="InterPro" id="IPR051906">
    <property type="entry name" value="TolC-like"/>
</dbReference>
<dbReference type="SUPFAM" id="SSF56954">
    <property type="entry name" value="Outer membrane efflux proteins (OEP)"/>
    <property type="match status" value="1"/>
</dbReference>
<feature type="signal peptide" evidence="8">
    <location>
        <begin position="1"/>
        <end position="20"/>
    </location>
</feature>
<dbReference type="GO" id="GO:0015562">
    <property type="term" value="F:efflux transmembrane transporter activity"/>
    <property type="evidence" value="ECO:0007669"/>
    <property type="project" value="InterPro"/>
</dbReference>
<evidence type="ECO:0000256" key="8">
    <source>
        <dbReference type="SAM" id="SignalP"/>
    </source>
</evidence>
<evidence type="ECO:0000313" key="10">
    <source>
        <dbReference type="Proteomes" id="UP001139521"/>
    </source>
</evidence>
<dbReference type="GO" id="GO:0009279">
    <property type="term" value="C:cell outer membrane"/>
    <property type="evidence" value="ECO:0007669"/>
    <property type="project" value="UniProtKB-SubCell"/>
</dbReference>
<keyword evidence="7" id="KW-0998">Cell outer membrane</keyword>
<organism evidence="9 10">
    <name type="scientific">Zunongwangia pacifica</name>
    <dbReference type="NCBI Taxonomy" id="2911062"/>
    <lineage>
        <taxon>Bacteria</taxon>
        <taxon>Pseudomonadati</taxon>
        <taxon>Bacteroidota</taxon>
        <taxon>Flavobacteriia</taxon>
        <taxon>Flavobacteriales</taxon>
        <taxon>Flavobacteriaceae</taxon>
        <taxon>Zunongwangia</taxon>
    </lineage>
</organism>
<evidence type="ECO:0000256" key="2">
    <source>
        <dbReference type="ARBA" id="ARBA00007613"/>
    </source>
</evidence>
<reference evidence="9" key="1">
    <citation type="submission" date="2022-01" db="EMBL/GenBank/DDBJ databases">
        <title>Genome sequencing of Zunongwangia sp. M21534 genome.</title>
        <authorList>
            <person name="Chen Y."/>
            <person name="Dong C."/>
            <person name="Shao Z."/>
        </authorList>
    </citation>
    <scope>NUCLEOTIDE SEQUENCE</scope>
    <source>
        <strain evidence="9">MCCC M21534</strain>
    </source>
</reference>
<name>A0A9X1ZYT9_9FLAO</name>
<keyword evidence="10" id="KW-1185">Reference proteome</keyword>
<gene>
    <name evidence="9" type="ORF">L1967_01390</name>
</gene>
<comment type="caution">
    <text evidence="9">The sequence shown here is derived from an EMBL/GenBank/DDBJ whole genome shotgun (WGS) entry which is preliminary data.</text>
</comment>
<keyword evidence="5" id="KW-0812">Transmembrane</keyword>
<dbReference type="PANTHER" id="PTHR30026">
    <property type="entry name" value="OUTER MEMBRANE PROTEIN TOLC"/>
    <property type="match status" value="1"/>
</dbReference>
<evidence type="ECO:0000256" key="3">
    <source>
        <dbReference type="ARBA" id="ARBA00022448"/>
    </source>
</evidence>
<evidence type="ECO:0000256" key="4">
    <source>
        <dbReference type="ARBA" id="ARBA00022452"/>
    </source>
</evidence>
<dbReference type="Gene3D" id="1.20.1600.10">
    <property type="entry name" value="Outer membrane efflux proteins (OEP)"/>
    <property type="match status" value="1"/>
</dbReference>
<feature type="chain" id="PRO_5040803565" evidence="8">
    <location>
        <begin position="21"/>
        <end position="440"/>
    </location>
</feature>
<keyword evidence="4" id="KW-1134">Transmembrane beta strand</keyword>
<dbReference type="Pfam" id="PF02321">
    <property type="entry name" value="OEP"/>
    <property type="match status" value="1"/>
</dbReference>
<evidence type="ECO:0000256" key="1">
    <source>
        <dbReference type="ARBA" id="ARBA00004442"/>
    </source>
</evidence>
<dbReference type="GO" id="GO:0015288">
    <property type="term" value="F:porin activity"/>
    <property type="evidence" value="ECO:0007669"/>
    <property type="project" value="TreeGrafter"/>
</dbReference>
<sequence>MKLIKIMFLFFCVISFRAFGQVANKDTLSLSFLDAIEIGAKENTSVNALKIEESATQNELSDAKNSVFPKLSASAGYQRFSKVTVYDGILGESFEITKPPNANAGNLGVELFFNLYSGKKQQNAIKATSLKNDLASINTTEHIADIKLQVAQQYLDMVRLYHLKKITEEQIVRTQKRFNNINSLYKNGKVTRSDLLRAELMLSQVELSDDEAKNDYLISNRKLNVLLNMPESKVVVPSDTTALEKVDSTAIKNILEGNSTPYAIRKSEKLVNITDIQSKIIKAGNLPSVGLIGGYGLNYPNNIVFPPMDQTLRFGFIGAKVSYDISSLYHNRNKIKAADHRIEERKLEQKYLKENLDEQKQSLYIKYMEALNRINVTKKSIAQAAANYDIINKKYFNQLALLTDLLDADNLYQQSKYDYIQAQIYVRTIYYRILYITGQL</sequence>
<comment type="similarity">
    <text evidence="2">Belongs to the outer membrane factor (OMF) (TC 1.B.17) family.</text>
</comment>
<comment type="subcellular location">
    <subcellularLocation>
        <location evidence="1">Cell outer membrane</location>
    </subcellularLocation>
</comment>
<keyword evidence="8" id="KW-0732">Signal</keyword>
<dbReference type="Proteomes" id="UP001139521">
    <property type="component" value="Unassembled WGS sequence"/>
</dbReference>
<keyword evidence="3" id="KW-0813">Transport</keyword>
<dbReference type="PANTHER" id="PTHR30026:SF20">
    <property type="entry name" value="OUTER MEMBRANE PROTEIN TOLC"/>
    <property type="match status" value="1"/>
</dbReference>
<protein>
    <submittedName>
        <fullName evidence="9">TolC family protein</fullName>
    </submittedName>
</protein>
<evidence type="ECO:0000256" key="7">
    <source>
        <dbReference type="ARBA" id="ARBA00023237"/>
    </source>
</evidence>